<feature type="transmembrane region" description="Helical" evidence="1">
    <location>
        <begin position="117"/>
        <end position="142"/>
    </location>
</feature>
<evidence type="ECO:0000313" key="3">
    <source>
        <dbReference type="Proteomes" id="UP001299970"/>
    </source>
</evidence>
<evidence type="ECO:0000313" key="2">
    <source>
        <dbReference type="EMBL" id="MCH6166168.1"/>
    </source>
</evidence>
<name>A0ABS9TCP6_9PSEU</name>
<dbReference type="Proteomes" id="UP001299970">
    <property type="component" value="Unassembled WGS sequence"/>
</dbReference>
<accession>A0ABS9TCP6</accession>
<sequence>MMTTPNIAIPTQARTVQGVCLILGPLLNAAATFFWTDGRHGVVGGALVAWSCVLWLPGLLGLWEIVRSSRPVLGSTGAALAVIGSFGGIAFGLQGFYEGAFGMDKQQSLDALAAYPLTSQLVLWLPGLTFPLMIVLLAVALARTRSAPTWMWAVLGIGGLLWPVSRIPRIEAIAHVADLAVLVPSAGLGALLIASALPLRPARSTAST</sequence>
<reference evidence="2 3" key="1">
    <citation type="submission" date="2022-03" db="EMBL/GenBank/DDBJ databases">
        <title>Pseudonocardia alaer sp. nov., a novel actinomycete isolated from reed forest soil.</title>
        <authorList>
            <person name="Wang L."/>
        </authorList>
    </citation>
    <scope>NUCLEOTIDE SEQUENCE [LARGE SCALE GENOMIC DNA]</scope>
    <source>
        <strain evidence="2 3">Y-16303</strain>
    </source>
</reference>
<keyword evidence="3" id="KW-1185">Reference proteome</keyword>
<feature type="transmembrane region" description="Helical" evidence="1">
    <location>
        <begin position="47"/>
        <end position="66"/>
    </location>
</feature>
<feature type="transmembrane region" description="Helical" evidence="1">
    <location>
        <begin position="179"/>
        <end position="199"/>
    </location>
</feature>
<protein>
    <submittedName>
        <fullName evidence="2">Uncharacterized protein</fullName>
    </submittedName>
</protein>
<gene>
    <name evidence="2" type="ORF">MMF94_10780</name>
</gene>
<keyword evidence="1" id="KW-1133">Transmembrane helix</keyword>
<feature type="transmembrane region" description="Helical" evidence="1">
    <location>
        <begin position="149"/>
        <end position="167"/>
    </location>
</feature>
<feature type="transmembrane region" description="Helical" evidence="1">
    <location>
        <begin position="16"/>
        <end position="35"/>
    </location>
</feature>
<comment type="caution">
    <text evidence="2">The sequence shown here is derived from an EMBL/GenBank/DDBJ whole genome shotgun (WGS) entry which is preliminary data.</text>
</comment>
<feature type="transmembrane region" description="Helical" evidence="1">
    <location>
        <begin position="78"/>
        <end position="97"/>
    </location>
</feature>
<keyword evidence="1" id="KW-0812">Transmembrane</keyword>
<keyword evidence="1" id="KW-0472">Membrane</keyword>
<dbReference type="RefSeq" id="WP_241036201.1">
    <property type="nucleotide sequence ID" value="NZ_BAAAJF010000020.1"/>
</dbReference>
<organism evidence="2 3">
    <name type="scientific">Pseudonocardia alaniniphila</name>
    <dbReference type="NCBI Taxonomy" id="75291"/>
    <lineage>
        <taxon>Bacteria</taxon>
        <taxon>Bacillati</taxon>
        <taxon>Actinomycetota</taxon>
        <taxon>Actinomycetes</taxon>
        <taxon>Pseudonocardiales</taxon>
        <taxon>Pseudonocardiaceae</taxon>
        <taxon>Pseudonocardia</taxon>
    </lineage>
</organism>
<dbReference type="EMBL" id="JAKXMK010000008">
    <property type="protein sequence ID" value="MCH6166168.1"/>
    <property type="molecule type" value="Genomic_DNA"/>
</dbReference>
<proteinExistence type="predicted"/>
<evidence type="ECO:0000256" key="1">
    <source>
        <dbReference type="SAM" id="Phobius"/>
    </source>
</evidence>